<name>A0A2T3NVC9_9GAMM</name>
<feature type="transmembrane region" description="Helical" evidence="1">
    <location>
        <begin position="12"/>
        <end position="29"/>
    </location>
</feature>
<sequence>MVRGVHEMLDKRPAFLLTILCCGFWYWLISPFSPEALLKLSFDRYAVSFHFMLGGFLFGLGAAINKGCSISTISKLSRGHYHMLMTVLGWIIGWTLLTAANLTLSYNNLPAATAPSLFHLAVLIAIGFSLFYFVSQDRRLTLVGLVFFGITASILTFLLPEWSPSQLLKDISATILHQQQSQWPSLQRFLIIAGLVFGMAAGASHRVKISEFQIKPRQLITHLSAGIIMGIGASLALGGNDSQLLLALPAISPAGAISVLFIILGITSGMMLRKRLSRTSN</sequence>
<keyword evidence="1" id="KW-0812">Transmembrane</keyword>
<dbReference type="Pfam" id="PF04143">
    <property type="entry name" value="Sulf_transp"/>
    <property type="match status" value="1"/>
</dbReference>
<comment type="caution">
    <text evidence="2">The sequence shown here is derived from an EMBL/GenBank/DDBJ whole genome shotgun (WGS) entry which is preliminary data.</text>
</comment>
<evidence type="ECO:0000313" key="3">
    <source>
        <dbReference type="Proteomes" id="UP000241771"/>
    </source>
</evidence>
<keyword evidence="3" id="KW-1185">Reference proteome</keyword>
<reference evidence="2 3" key="1">
    <citation type="submission" date="2018-01" db="EMBL/GenBank/DDBJ databases">
        <title>Whole genome sequencing of Histamine producing bacteria.</title>
        <authorList>
            <person name="Butler K."/>
        </authorList>
    </citation>
    <scope>NUCLEOTIDE SEQUENCE [LARGE SCALE GENOMIC DNA]</scope>
    <source>
        <strain evidence="2 3">DSM 100436</strain>
    </source>
</reference>
<feature type="transmembrane region" description="Helical" evidence="1">
    <location>
        <begin position="116"/>
        <end position="133"/>
    </location>
</feature>
<feature type="transmembrane region" description="Helical" evidence="1">
    <location>
        <begin position="250"/>
        <end position="272"/>
    </location>
</feature>
<keyword evidence="1" id="KW-0472">Membrane</keyword>
<feature type="transmembrane region" description="Helical" evidence="1">
    <location>
        <begin position="84"/>
        <end position="104"/>
    </location>
</feature>
<evidence type="ECO:0008006" key="4">
    <source>
        <dbReference type="Google" id="ProtNLM"/>
    </source>
</evidence>
<dbReference type="Proteomes" id="UP000241771">
    <property type="component" value="Unassembled WGS sequence"/>
</dbReference>
<dbReference type="OrthoDB" id="5868346at2"/>
<feature type="transmembrane region" description="Helical" evidence="1">
    <location>
        <begin position="45"/>
        <end position="64"/>
    </location>
</feature>
<protein>
    <recommendedName>
        <fullName evidence="4">Sulphur transport domain-containing protein</fullName>
    </recommendedName>
</protein>
<evidence type="ECO:0000256" key="1">
    <source>
        <dbReference type="SAM" id="Phobius"/>
    </source>
</evidence>
<feature type="transmembrane region" description="Helical" evidence="1">
    <location>
        <begin position="189"/>
        <end position="207"/>
    </location>
</feature>
<feature type="transmembrane region" description="Helical" evidence="1">
    <location>
        <begin position="140"/>
        <end position="159"/>
    </location>
</feature>
<keyword evidence="1" id="KW-1133">Transmembrane helix</keyword>
<accession>A0A2T3NVC9</accession>
<proteinExistence type="predicted"/>
<dbReference type="InterPro" id="IPR007272">
    <property type="entry name" value="Sulf_transp_TsuA/YedE"/>
</dbReference>
<organism evidence="2 3">
    <name type="scientific">Photobacterium sanctipauli</name>
    <dbReference type="NCBI Taxonomy" id="1342794"/>
    <lineage>
        <taxon>Bacteria</taxon>
        <taxon>Pseudomonadati</taxon>
        <taxon>Pseudomonadota</taxon>
        <taxon>Gammaproteobacteria</taxon>
        <taxon>Vibrionales</taxon>
        <taxon>Vibrionaceae</taxon>
        <taxon>Photobacterium</taxon>
    </lineage>
</organism>
<feature type="transmembrane region" description="Helical" evidence="1">
    <location>
        <begin position="219"/>
        <end position="238"/>
    </location>
</feature>
<evidence type="ECO:0000313" key="2">
    <source>
        <dbReference type="EMBL" id="PSW20191.1"/>
    </source>
</evidence>
<gene>
    <name evidence="2" type="ORF">C9I98_09045</name>
</gene>
<dbReference type="AlphaFoldDB" id="A0A2T3NVC9"/>
<dbReference type="EMBL" id="PYMA01000004">
    <property type="protein sequence ID" value="PSW20191.1"/>
    <property type="molecule type" value="Genomic_DNA"/>
</dbReference>